<dbReference type="AlphaFoldDB" id="A0A172RXL0"/>
<comment type="similarity">
    <text evidence="1">Belongs to the asp23 family.</text>
</comment>
<proteinExistence type="inferred from homology"/>
<dbReference type="PANTHER" id="PTHR34297:SF2">
    <property type="entry name" value="ASP23_GLS24 FAMILY ENVELOPE STRESS RESPONSE PROTEIN"/>
    <property type="match status" value="1"/>
</dbReference>
<dbReference type="KEGG" id="ddt:AAY81_04195"/>
<keyword evidence="3" id="KW-1185">Reference proteome</keyword>
<accession>A0A172RXL0</accession>
<evidence type="ECO:0000313" key="2">
    <source>
        <dbReference type="EMBL" id="SEO80793.1"/>
    </source>
</evidence>
<gene>
    <name evidence="2" type="ORF">SAMN02910314_01270</name>
</gene>
<reference evidence="3" key="1">
    <citation type="submission" date="2016-10" db="EMBL/GenBank/DDBJ databases">
        <authorList>
            <person name="Varghese N."/>
        </authorList>
    </citation>
    <scope>NUCLEOTIDE SEQUENCE [LARGE SCALE GENOMIC DNA]</scope>
    <source>
        <strain evidence="3">DSM 21843</strain>
    </source>
</reference>
<sequence>MPDIISGELHVANDVLSDLVGNAAMNVYGVVGMAAPSASDGIAKILPASRLRRGVVVQTSENGVHVDLYVIIEYGTNINVISQNLVEAVEFALTNYAQVPITGVDVHVQGVKVRNI</sequence>
<dbReference type="EMBL" id="FOEC01000007">
    <property type="protein sequence ID" value="SEO80793.1"/>
    <property type="molecule type" value="Genomic_DNA"/>
</dbReference>
<dbReference type="STRING" id="79604.AAY81_04195"/>
<dbReference type="PANTHER" id="PTHR34297">
    <property type="entry name" value="HYPOTHETICAL CYTOSOLIC PROTEIN-RELATED"/>
    <property type="match status" value="1"/>
</dbReference>
<dbReference type="Pfam" id="PF03780">
    <property type="entry name" value="Asp23"/>
    <property type="match status" value="1"/>
</dbReference>
<evidence type="ECO:0000313" key="3">
    <source>
        <dbReference type="Proteomes" id="UP000182975"/>
    </source>
</evidence>
<dbReference type="OrthoDB" id="9791482at2"/>
<evidence type="ECO:0000256" key="1">
    <source>
        <dbReference type="ARBA" id="ARBA00005721"/>
    </source>
</evidence>
<dbReference type="RefSeq" id="WP_066661731.1">
    <property type="nucleotide sequence ID" value="NZ_CP011402.1"/>
</dbReference>
<dbReference type="PATRIC" id="fig|79604.3.peg.856"/>
<dbReference type="InterPro" id="IPR005531">
    <property type="entry name" value="Asp23"/>
</dbReference>
<protein>
    <submittedName>
        <fullName evidence="2">Uncharacterized conserved protein YloU, alkaline shock protein (Asp23) family</fullName>
    </submittedName>
</protein>
<dbReference type="Proteomes" id="UP000182975">
    <property type="component" value="Unassembled WGS sequence"/>
</dbReference>
<name>A0A172RXL0_9ACTN</name>
<organism evidence="2 3">
    <name type="scientific">Denitrobacterium detoxificans</name>
    <dbReference type="NCBI Taxonomy" id="79604"/>
    <lineage>
        <taxon>Bacteria</taxon>
        <taxon>Bacillati</taxon>
        <taxon>Actinomycetota</taxon>
        <taxon>Coriobacteriia</taxon>
        <taxon>Eggerthellales</taxon>
        <taxon>Eggerthellaceae</taxon>
        <taxon>Denitrobacterium</taxon>
    </lineage>
</organism>